<keyword evidence="5 6" id="KW-0472">Membrane</keyword>
<proteinExistence type="predicted"/>
<feature type="transmembrane region" description="Helical" evidence="6">
    <location>
        <begin position="444"/>
        <end position="465"/>
    </location>
</feature>
<feature type="transmembrane region" description="Helical" evidence="6">
    <location>
        <begin position="46"/>
        <end position="66"/>
    </location>
</feature>
<evidence type="ECO:0000256" key="4">
    <source>
        <dbReference type="ARBA" id="ARBA00022989"/>
    </source>
</evidence>
<dbReference type="InterPro" id="IPR004680">
    <property type="entry name" value="Cit_transptr-like_dom"/>
</dbReference>
<evidence type="ECO:0000259" key="7">
    <source>
        <dbReference type="Pfam" id="PF03600"/>
    </source>
</evidence>
<feature type="transmembrane region" description="Helical" evidence="6">
    <location>
        <begin position="401"/>
        <end position="424"/>
    </location>
</feature>
<keyword evidence="3 6" id="KW-0812">Transmembrane</keyword>
<feature type="transmembrane region" description="Helical" evidence="6">
    <location>
        <begin position="369"/>
        <end position="389"/>
    </location>
</feature>
<comment type="subcellular location">
    <subcellularLocation>
        <location evidence="1">Membrane</location>
        <topology evidence="1">Multi-pass membrane protein</topology>
    </subcellularLocation>
</comment>
<feature type="transmembrane region" description="Helical" evidence="6">
    <location>
        <begin position="219"/>
        <end position="246"/>
    </location>
</feature>
<feature type="transmembrane region" description="Helical" evidence="6">
    <location>
        <begin position="20"/>
        <end position="39"/>
    </location>
</feature>
<feature type="transmembrane region" description="Helical" evidence="6">
    <location>
        <begin position="178"/>
        <end position="199"/>
    </location>
</feature>
<protein>
    <submittedName>
        <fullName evidence="8">SLC13 family permease</fullName>
    </submittedName>
</protein>
<evidence type="ECO:0000313" key="8">
    <source>
        <dbReference type="EMBL" id="MFB9886717.1"/>
    </source>
</evidence>
<keyword evidence="9" id="KW-1185">Reference proteome</keyword>
<dbReference type="Proteomes" id="UP001589628">
    <property type="component" value="Unassembled WGS sequence"/>
</dbReference>
<accession>A0ABV5ZBQ5</accession>
<feature type="transmembrane region" description="Helical" evidence="6">
    <location>
        <begin position="129"/>
        <end position="148"/>
    </location>
</feature>
<evidence type="ECO:0000313" key="9">
    <source>
        <dbReference type="Proteomes" id="UP001589628"/>
    </source>
</evidence>
<evidence type="ECO:0000256" key="6">
    <source>
        <dbReference type="SAM" id="Phobius"/>
    </source>
</evidence>
<feature type="transmembrane region" description="Helical" evidence="6">
    <location>
        <begin position="290"/>
        <end position="308"/>
    </location>
</feature>
<dbReference type="Pfam" id="PF03600">
    <property type="entry name" value="CitMHS"/>
    <property type="match status" value="1"/>
</dbReference>
<keyword evidence="4 6" id="KW-1133">Transmembrane helix</keyword>
<evidence type="ECO:0000256" key="1">
    <source>
        <dbReference type="ARBA" id="ARBA00004141"/>
    </source>
</evidence>
<feature type="domain" description="Citrate transporter-like" evidence="7">
    <location>
        <begin position="54"/>
        <end position="414"/>
    </location>
</feature>
<comment type="caution">
    <text evidence="8">The sequence shown here is derived from an EMBL/GenBank/DDBJ whole genome shotgun (WGS) entry which is preliminary data.</text>
</comment>
<reference evidence="8 9" key="1">
    <citation type="submission" date="2024-09" db="EMBL/GenBank/DDBJ databases">
        <authorList>
            <person name="Sun Q."/>
            <person name="Mori K."/>
        </authorList>
    </citation>
    <scope>NUCLEOTIDE SEQUENCE [LARGE SCALE GENOMIC DNA]</scope>
    <source>
        <strain evidence="8 9">ATCC 51285</strain>
    </source>
</reference>
<evidence type="ECO:0000256" key="2">
    <source>
        <dbReference type="ARBA" id="ARBA00022448"/>
    </source>
</evidence>
<name>A0ABV5ZBQ5_9GAMM</name>
<organism evidence="8 9">
    <name type="scientific">Balneatrix alpica</name>
    <dbReference type="NCBI Taxonomy" id="75684"/>
    <lineage>
        <taxon>Bacteria</taxon>
        <taxon>Pseudomonadati</taxon>
        <taxon>Pseudomonadota</taxon>
        <taxon>Gammaproteobacteria</taxon>
        <taxon>Oceanospirillales</taxon>
        <taxon>Balneatrichaceae</taxon>
        <taxon>Balneatrix</taxon>
    </lineage>
</organism>
<dbReference type="PANTHER" id="PTHR10283">
    <property type="entry name" value="SOLUTE CARRIER FAMILY 13 MEMBER"/>
    <property type="match status" value="1"/>
</dbReference>
<keyword evidence="2" id="KW-0813">Transport</keyword>
<dbReference type="RefSeq" id="WP_051527559.1">
    <property type="nucleotide sequence ID" value="NZ_JBHLZN010000003.1"/>
</dbReference>
<dbReference type="EMBL" id="JBHLZN010000003">
    <property type="protein sequence ID" value="MFB9886717.1"/>
    <property type="molecule type" value="Genomic_DNA"/>
</dbReference>
<sequence>MSDSPSSLLRLPAVQGWPWRPLTAALLLSLITAWANLYLAWPQTAVLALALVCILLWASNWVAEYWPALLLFCSASILQLAPPTVVFAGFFSSPFWLLFSGMVLGAAVRHTGLGQRAGRLLSRLVGHSYTGLLTSLVGVGMLLAFLIPSSMGRLMLLIPLVLVLAEQLGYSPHSQGHLGMVLATALGTCLPAYSILPANAPNMLLAGLAEHLYQQPLGYWQYLLLHFPVLGLLKGVLIIGVVRWLYPAPSPTRQPAADISVHPWQPQELRLLALLLLCLVLWLSDSWHRLAPGWVALAAALYCLWPGTGLVSKQCLNTEINYASLFFVAGIMSLGALIEHSGLGQLLITQLLPGLNLATGQELSNLLKITGLATLVGLLTNLPGIPAVMTPMAEQLAQTSGLSLVTVLMSQVLAFANVLLPYQAPPLVSAMQLAQYPLGPMSRACLWLFFLSLALLLPLDMLWWYGLELL</sequence>
<feature type="transmembrane region" description="Helical" evidence="6">
    <location>
        <begin position="320"/>
        <end position="338"/>
    </location>
</feature>
<feature type="transmembrane region" description="Helical" evidence="6">
    <location>
        <begin position="86"/>
        <end position="108"/>
    </location>
</feature>
<evidence type="ECO:0000256" key="3">
    <source>
        <dbReference type="ARBA" id="ARBA00022692"/>
    </source>
</evidence>
<gene>
    <name evidence="8" type="ORF">ACFFLH_09865</name>
</gene>
<evidence type="ECO:0000256" key="5">
    <source>
        <dbReference type="ARBA" id="ARBA00023136"/>
    </source>
</evidence>